<dbReference type="PANTHER" id="PTHR30290:SF9">
    <property type="entry name" value="OLIGOPEPTIDE-BINDING PROTEIN APPA"/>
    <property type="match status" value="1"/>
</dbReference>
<protein>
    <submittedName>
        <fullName evidence="6">ABC transporter substrate-binding protein</fullName>
    </submittedName>
</protein>
<sequence length="517" mass="55386">MRIRLAATVLVTAAALLLAGCSGSSPAPAGSGDGKPVAGGDATFVISGRTWAHLDIAAPAVTPVKGLINAIYDGLLRMTPDGKIVPWLAKSYETSPDRLSWTFHLREGVTFTDGTPFDAEAVKFNLERQVDPNQHAGEGGNLPQDITVDAPDEHTVLVKLSEPDEALPSALATTAVGLMASPTAVKKWGAEYGLHPVGAGPFMLDSQVVGQQVKLVKNPDYWVKGEPYLDSVTYRTLGSADSALQTLKSGGADVMDSVAPQQANAVGNDASLTLTRNPSLGVNLMMLNTTKPPFHDVRARRAVGYALDQQTLSTSLFFGYFKPTESMIAEGSWASPGQTVDSYPSYDLDEAKKLVADIGGLSFSFKVPNSSDWLQQAAAIQSMLAKAGIDMKIEAVEPSKKIADFFSRNYEAIHFAVPGLPDPDNYVRPFFDSTAGANPSGLQDADLDALFAKGRTTAGDDARKDIYRQVAQRMGETAAAVYISDYPWMTLQNHRIHDVEFLPTGISYLNEAWVDGK</sequence>
<dbReference type="EMBL" id="BAABAF010000007">
    <property type="protein sequence ID" value="GAA3769159.1"/>
    <property type="molecule type" value="Genomic_DNA"/>
</dbReference>
<keyword evidence="7" id="KW-1185">Reference proteome</keyword>
<gene>
    <name evidence="6" type="ORF">GCM10022240_22010</name>
</gene>
<dbReference type="SUPFAM" id="SSF53850">
    <property type="entry name" value="Periplasmic binding protein-like II"/>
    <property type="match status" value="1"/>
</dbReference>
<keyword evidence="3 4" id="KW-0732">Signal</keyword>
<dbReference type="PROSITE" id="PS51257">
    <property type="entry name" value="PROKAR_LIPOPROTEIN"/>
    <property type="match status" value="1"/>
</dbReference>
<evidence type="ECO:0000256" key="3">
    <source>
        <dbReference type="ARBA" id="ARBA00022729"/>
    </source>
</evidence>
<name>A0ABP7GKL9_9MICO</name>
<dbReference type="PANTHER" id="PTHR30290">
    <property type="entry name" value="PERIPLASMIC BINDING COMPONENT OF ABC TRANSPORTER"/>
    <property type="match status" value="1"/>
</dbReference>
<dbReference type="Gene3D" id="3.90.76.10">
    <property type="entry name" value="Dipeptide-binding Protein, Domain 1"/>
    <property type="match status" value="1"/>
</dbReference>
<comment type="similarity">
    <text evidence="1">Belongs to the bacterial solute-binding protein 5 family.</text>
</comment>
<reference evidence="7" key="1">
    <citation type="journal article" date="2019" name="Int. J. Syst. Evol. Microbiol.">
        <title>The Global Catalogue of Microorganisms (GCM) 10K type strain sequencing project: providing services to taxonomists for standard genome sequencing and annotation.</title>
        <authorList>
            <consortium name="The Broad Institute Genomics Platform"/>
            <consortium name="The Broad Institute Genome Sequencing Center for Infectious Disease"/>
            <person name="Wu L."/>
            <person name="Ma J."/>
        </authorList>
    </citation>
    <scope>NUCLEOTIDE SEQUENCE [LARGE SCALE GENOMIC DNA]</scope>
    <source>
        <strain evidence="7">JCM 16950</strain>
    </source>
</reference>
<dbReference type="InterPro" id="IPR030678">
    <property type="entry name" value="Peptide/Ni-bd"/>
</dbReference>
<dbReference type="Proteomes" id="UP001500540">
    <property type="component" value="Unassembled WGS sequence"/>
</dbReference>
<dbReference type="Gene3D" id="3.10.105.10">
    <property type="entry name" value="Dipeptide-binding Protein, Domain 3"/>
    <property type="match status" value="1"/>
</dbReference>
<feature type="chain" id="PRO_5046570872" evidence="4">
    <location>
        <begin position="30"/>
        <end position="517"/>
    </location>
</feature>
<dbReference type="Gene3D" id="3.40.190.10">
    <property type="entry name" value="Periplasmic binding protein-like II"/>
    <property type="match status" value="1"/>
</dbReference>
<dbReference type="InterPro" id="IPR000914">
    <property type="entry name" value="SBP_5_dom"/>
</dbReference>
<dbReference type="InterPro" id="IPR039424">
    <property type="entry name" value="SBP_5"/>
</dbReference>
<feature type="signal peptide" evidence="4">
    <location>
        <begin position="1"/>
        <end position="29"/>
    </location>
</feature>
<feature type="domain" description="Solute-binding protein family 5" evidence="5">
    <location>
        <begin position="83"/>
        <end position="436"/>
    </location>
</feature>
<evidence type="ECO:0000256" key="4">
    <source>
        <dbReference type="SAM" id="SignalP"/>
    </source>
</evidence>
<organism evidence="6 7">
    <name type="scientific">Microbacterium kribbense</name>
    <dbReference type="NCBI Taxonomy" id="433645"/>
    <lineage>
        <taxon>Bacteria</taxon>
        <taxon>Bacillati</taxon>
        <taxon>Actinomycetota</taxon>
        <taxon>Actinomycetes</taxon>
        <taxon>Micrococcales</taxon>
        <taxon>Microbacteriaceae</taxon>
        <taxon>Microbacterium</taxon>
    </lineage>
</organism>
<dbReference type="RefSeq" id="WP_344783522.1">
    <property type="nucleotide sequence ID" value="NZ_BAABAF010000007.1"/>
</dbReference>
<dbReference type="PIRSF" id="PIRSF002741">
    <property type="entry name" value="MppA"/>
    <property type="match status" value="1"/>
</dbReference>
<evidence type="ECO:0000259" key="5">
    <source>
        <dbReference type="Pfam" id="PF00496"/>
    </source>
</evidence>
<comment type="caution">
    <text evidence="6">The sequence shown here is derived from an EMBL/GenBank/DDBJ whole genome shotgun (WGS) entry which is preliminary data.</text>
</comment>
<dbReference type="CDD" id="cd00995">
    <property type="entry name" value="PBP2_NikA_DppA_OppA_like"/>
    <property type="match status" value="1"/>
</dbReference>
<evidence type="ECO:0000313" key="7">
    <source>
        <dbReference type="Proteomes" id="UP001500540"/>
    </source>
</evidence>
<evidence type="ECO:0000256" key="1">
    <source>
        <dbReference type="ARBA" id="ARBA00005695"/>
    </source>
</evidence>
<keyword evidence="2" id="KW-0813">Transport</keyword>
<evidence type="ECO:0000256" key="2">
    <source>
        <dbReference type="ARBA" id="ARBA00022448"/>
    </source>
</evidence>
<accession>A0ABP7GKL9</accession>
<dbReference type="Pfam" id="PF00496">
    <property type="entry name" value="SBP_bac_5"/>
    <property type="match status" value="1"/>
</dbReference>
<proteinExistence type="inferred from homology"/>
<evidence type="ECO:0000313" key="6">
    <source>
        <dbReference type="EMBL" id="GAA3769159.1"/>
    </source>
</evidence>